<comment type="catalytic activity">
    <reaction evidence="3">
        <text>ATP + (deoxyribonucleotide)n-3'-hydroxyl + 5'-phospho-(deoxyribonucleotide)m = (deoxyribonucleotide)n+m + AMP + diphosphate.</text>
        <dbReference type="EC" id="6.5.1.1"/>
    </reaction>
</comment>
<dbReference type="GO" id="GO:0006281">
    <property type="term" value="P:DNA repair"/>
    <property type="evidence" value="ECO:0007669"/>
    <property type="project" value="InterPro"/>
</dbReference>
<name>A0A7X4YVN8_9BACL</name>
<evidence type="ECO:0000259" key="4">
    <source>
        <dbReference type="Pfam" id="PF01068"/>
    </source>
</evidence>
<dbReference type="SUPFAM" id="SSF50249">
    <property type="entry name" value="Nucleic acid-binding proteins"/>
    <property type="match status" value="1"/>
</dbReference>
<evidence type="ECO:0000313" key="6">
    <source>
        <dbReference type="Proteomes" id="UP000558113"/>
    </source>
</evidence>
<dbReference type="InterPro" id="IPR012340">
    <property type="entry name" value="NA-bd_OB-fold"/>
</dbReference>
<dbReference type="GO" id="GO:0003910">
    <property type="term" value="F:DNA ligase (ATP) activity"/>
    <property type="evidence" value="ECO:0007669"/>
    <property type="project" value="UniProtKB-EC"/>
</dbReference>
<evidence type="ECO:0000256" key="3">
    <source>
        <dbReference type="ARBA" id="ARBA00034003"/>
    </source>
</evidence>
<dbReference type="PANTHER" id="PTHR45674:SF4">
    <property type="entry name" value="DNA LIGASE 1"/>
    <property type="match status" value="1"/>
</dbReference>
<dbReference type="RefSeq" id="WP_161705479.1">
    <property type="nucleotide sequence ID" value="NZ_JAAAMU010000033.1"/>
</dbReference>
<dbReference type="InterPro" id="IPR016059">
    <property type="entry name" value="DNA_ligase_ATP-dep_CS"/>
</dbReference>
<dbReference type="PROSITE" id="PS00697">
    <property type="entry name" value="DNA_LIGASE_A1"/>
    <property type="match status" value="1"/>
</dbReference>
<comment type="caution">
    <text evidence="5">The sequence shown here is derived from an EMBL/GenBank/DDBJ whole genome shotgun (WGS) entry which is preliminary data.</text>
</comment>
<dbReference type="SUPFAM" id="SSF56091">
    <property type="entry name" value="DNA ligase/mRNA capping enzyme, catalytic domain"/>
    <property type="match status" value="1"/>
</dbReference>
<dbReference type="GO" id="GO:0005524">
    <property type="term" value="F:ATP binding"/>
    <property type="evidence" value="ECO:0007669"/>
    <property type="project" value="InterPro"/>
</dbReference>
<protein>
    <submittedName>
        <fullName evidence="5">DNA polymerase LigD</fullName>
    </submittedName>
</protein>
<dbReference type="PANTHER" id="PTHR45674">
    <property type="entry name" value="DNA LIGASE 1/3 FAMILY MEMBER"/>
    <property type="match status" value="1"/>
</dbReference>
<dbReference type="EMBL" id="JAAAMU010000033">
    <property type="protein sequence ID" value="NBC73460.1"/>
    <property type="molecule type" value="Genomic_DNA"/>
</dbReference>
<evidence type="ECO:0000256" key="2">
    <source>
        <dbReference type="ARBA" id="ARBA00022598"/>
    </source>
</evidence>
<proteinExistence type="inferred from homology"/>
<reference evidence="5 6" key="1">
    <citation type="submission" date="2020-01" db="EMBL/GenBank/DDBJ databases">
        <title>Paenibacillus soybeanensis sp. nov. isolated from the nodules of soybean (Glycine max(L.) Merr).</title>
        <authorList>
            <person name="Wang H."/>
        </authorList>
    </citation>
    <scope>NUCLEOTIDE SEQUENCE [LARGE SCALE GENOMIC DNA]</scope>
    <source>
        <strain evidence="5 6">DSM 23054</strain>
    </source>
</reference>
<dbReference type="InterPro" id="IPR050191">
    <property type="entry name" value="ATP-dep_DNA_ligase"/>
</dbReference>
<evidence type="ECO:0000256" key="1">
    <source>
        <dbReference type="ARBA" id="ARBA00007572"/>
    </source>
</evidence>
<comment type="similarity">
    <text evidence="1">Belongs to the ATP-dependent DNA ligase family.</text>
</comment>
<dbReference type="Gene3D" id="2.40.50.140">
    <property type="entry name" value="Nucleic acid-binding proteins"/>
    <property type="match status" value="1"/>
</dbReference>
<keyword evidence="2" id="KW-0436">Ligase</keyword>
<dbReference type="GO" id="GO:0006310">
    <property type="term" value="P:DNA recombination"/>
    <property type="evidence" value="ECO:0007669"/>
    <property type="project" value="InterPro"/>
</dbReference>
<feature type="domain" description="ATP-dependent DNA ligase family profile" evidence="4">
    <location>
        <begin position="8"/>
        <end position="195"/>
    </location>
</feature>
<dbReference type="Gene3D" id="3.30.470.30">
    <property type="entry name" value="DNA ligase/mRNA capping enzyme"/>
    <property type="match status" value="1"/>
</dbReference>
<dbReference type="OrthoDB" id="5503604at2"/>
<dbReference type="InterPro" id="IPR012310">
    <property type="entry name" value="DNA_ligase_ATP-dep_cent"/>
</dbReference>
<sequence length="285" mass="32830">MLNTIIKPMLLQPSSTVINKIGWIHQIKWDGFRVLIHYDNGKVRAFTRQGTEVTSRFPELQQIRLNCSQAILDGECICIDESNKPCFEDVMTRFQAKKSESVLKHVQQFPAHFALWDIIWLNSESFFKTSLLKRLECLQRVVIPSPVISVTPMHEDGERLFQKVKGLGLEGIVSKNPDSHYSLDSRPKNVWIKTKNYQYGEFKISGIRKSEFGWSLTKKGQHIGVIEFPPPSEVLKAFGAVAKQIVRGESKDWIYIEPVLTCKVKFQCYTKEGRLRHPSFESFVL</sequence>
<evidence type="ECO:0000313" key="5">
    <source>
        <dbReference type="EMBL" id="NBC73460.1"/>
    </source>
</evidence>
<organism evidence="5 6">
    <name type="scientific">Paenibacillus sacheonensis</name>
    <dbReference type="NCBI Taxonomy" id="742054"/>
    <lineage>
        <taxon>Bacteria</taxon>
        <taxon>Bacillati</taxon>
        <taxon>Bacillota</taxon>
        <taxon>Bacilli</taxon>
        <taxon>Bacillales</taxon>
        <taxon>Paenibacillaceae</taxon>
        <taxon>Paenibacillus</taxon>
    </lineage>
</organism>
<dbReference type="Pfam" id="PF01068">
    <property type="entry name" value="DNA_ligase_A_M"/>
    <property type="match status" value="1"/>
</dbReference>
<accession>A0A7X4YVN8</accession>
<keyword evidence="6" id="KW-1185">Reference proteome</keyword>
<gene>
    <name evidence="5" type="ORF">GT003_31360</name>
</gene>
<dbReference type="AlphaFoldDB" id="A0A7X4YVN8"/>
<dbReference type="Proteomes" id="UP000558113">
    <property type="component" value="Unassembled WGS sequence"/>
</dbReference>